<dbReference type="NCBIfam" id="TIGR00229">
    <property type="entry name" value="sensory_box"/>
    <property type="match status" value="1"/>
</dbReference>
<dbReference type="Gene3D" id="2.10.70.100">
    <property type="match status" value="1"/>
</dbReference>
<evidence type="ECO:0000256" key="2">
    <source>
        <dbReference type="ARBA" id="ARBA00012438"/>
    </source>
</evidence>
<keyword evidence="4" id="KW-0808">Transferase</keyword>
<dbReference type="SUPFAM" id="SSF55785">
    <property type="entry name" value="PYP-like sensor domain (PAS domain)"/>
    <property type="match status" value="5"/>
</dbReference>
<dbReference type="EMBL" id="SBII01000003">
    <property type="protein sequence ID" value="RWX01425.1"/>
    <property type="molecule type" value="Genomic_DNA"/>
</dbReference>
<evidence type="ECO:0000313" key="10">
    <source>
        <dbReference type="EMBL" id="RWX01425.1"/>
    </source>
</evidence>
<dbReference type="InterPro" id="IPR035965">
    <property type="entry name" value="PAS-like_dom_sf"/>
</dbReference>
<keyword evidence="5 10" id="KW-0418">Kinase</keyword>
<dbReference type="InterPro" id="IPR004358">
    <property type="entry name" value="Sig_transdc_His_kin-like_C"/>
</dbReference>
<dbReference type="SMART" id="SM00388">
    <property type="entry name" value="HisKA"/>
    <property type="match status" value="1"/>
</dbReference>
<evidence type="ECO:0000259" key="9">
    <source>
        <dbReference type="PROSITE" id="PS50113"/>
    </source>
</evidence>
<organism evidence="10 11">
    <name type="scientific">Flavobacterium cerinum</name>
    <dbReference type="NCBI Taxonomy" id="2502784"/>
    <lineage>
        <taxon>Bacteria</taxon>
        <taxon>Pseudomonadati</taxon>
        <taxon>Bacteroidota</taxon>
        <taxon>Flavobacteriia</taxon>
        <taxon>Flavobacteriales</taxon>
        <taxon>Flavobacteriaceae</taxon>
        <taxon>Flavobacterium</taxon>
    </lineage>
</organism>
<sequence>MKNNSTSYPFLRGGGEMGELTNNYNWASTPVGAIDQWPQNLRNTVSMILSSKFPMFLWWGEDLIQFYNDAYRPSLGNNGKHPLALGQKGVDCWQEIWDTIYPLIQKVRLKNKSAWSEDLLLPIYRNGAIEDVYWTFSFSGITGDDDNVEGVLVVCTETTEKVKNLARIEDAKNELEFAIEAAELGVWDYNPATNKFTGNARLKNWFGLSADGEILLSNAVDSIIEEDRQRVSDAILESLNYESGGHYDIEYTIKNPVTNELRTVRAKGRAWFGTDTIAYRFNSTLQDITDRKKAQKEIAKANHLTNLSVKSAGIGVFNIDLATGSIEYTPSFALILTGDSTRKEINRQAFIKHIHPDDLEERAIALKEGVKTNEFYYSPRVIWDDGTIHRMVVMGSNTFDASGKPVSFSGTVRDITVFENQKTALAEADIKFRNVTNSSPTGLWLSDTEGRITYINKTLIEWSGISHDGYTDGEWINYIFEEDRELCAALFQIAIADHSHYEVIFRLNKANGKTSWCRAAGDPYYNNDGSFAGYAGYCMDINEIIEGRKALMESEERFRSMVEEAPVATCLFMGRELRLEIANEIMLSYWNVDNSVIGLPLAKAVPELKGQPFLDILDNVFTTGVTYHASAAPALLNIGGIPGTYYFDFTYKPLFNAKGEVYAIMDMAIDVTEQVRARQKIENTQTALTGAIELAELATWSLDIKKNIFNYSTRYMNWMGITENLQTVNSAFVSLPEEFTEEVDTALKTASRKGSSGIYENIHPVINRITGEIRIIHSQAQVVMDATGNPEFLSGSAQDITKERKLQQELEFQVEQRTEQLQQANSELAEAIKALQQNNQELRQFAYIASHDLQEPTRKISIFSKMLKESLGSIDDRSRTYLNKINNSADRMGNLIQDVLAYSQLSKEADFFVSVDLDKIAKETITDFELSIEQTGAVIVCKDLPVIDAIPRQMSQLFSNLISNSLKYKRINVTPKITITATLLPKGTVSKLDKEKDYYRIEFMDNGIGFHQDYAEKIFDIFQRLHGKSEYSGTGIGLSICKKIIQNHHGNIEVRASEDIGALFVIILPAAQN</sequence>
<dbReference type="RefSeq" id="WP_128388962.1">
    <property type="nucleotide sequence ID" value="NZ_SBII01000003.1"/>
</dbReference>
<dbReference type="InterPro" id="IPR036097">
    <property type="entry name" value="HisK_dim/P_sf"/>
</dbReference>
<dbReference type="OrthoDB" id="9766459at2"/>
<dbReference type="PROSITE" id="PS50112">
    <property type="entry name" value="PAS"/>
    <property type="match status" value="1"/>
</dbReference>
<dbReference type="InterPro" id="IPR005467">
    <property type="entry name" value="His_kinase_dom"/>
</dbReference>
<evidence type="ECO:0000256" key="3">
    <source>
        <dbReference type="ARBA" id="ARBA00022553"/>
    </source>
</evidence>
<dbReference type="EC" id="2.7.13.3" evidence="2"/>
<keyword evidence="6" id="KW-0175">Coiled coil</keyword>
<dbReference type="PRINTS" id="PR00344">
    <property type="entry name" value="BCTRLSENSOR"/>
</dbReference>
<dbReference type="Gene3D" id="1.10.287.130">
    <property type="match status" value="1"/>
</dbReference>
<feature type="domain" description="PAS" evidence="8">
    <location>
        <begin position="428"/>
        <end position="498"/>
    </location>
</feature>
<evidence type="ECO:0000256" key="4">
    <source>
        <dbReference type="ARBA" id="ARBA00022679"/>
    </source>
</evidence>
<dbReference type="Pfam" id="PF02518">
    <property type="entry name" value="HATPase_c"/>
    <property type="match status" value="1"/>
</dbReference>
<feature type="coiled-coil region" evidence="6">
    <location>
        <begin position="807"/>
        <end position="845"/>
    </location>
</feature>
<evidence type="ECO:0000259" key="8">
    <source>
        <dbReference type="PROSITE" id="PS50112"/>
    </source>
</evidence>
<accession>A0A3S3Q9P9</accession>
<dbReference type="CDD" id="cd00130">
    <property type="entry name" value="PAS"/>
    <property type="match status" value="1"/>
</dbReference>
<feature type="domain" description="PAC" evidence="9">
    <location>
        <begin position="760"/>
        <end position="812"/>
    </location>
</feature>
<dbReference type="PROSITE" id="PS50113">
    <property type="entry name" value="PAC"/>
    <property type="match status" value="2"/>
</dbReference>
<name>A0A3S3Q9P9_9FLAO</name>
<dbReference type="PROSITE" id="PS50109">
    <property type="entry name" value="HIS_KIN"/>
    <property type="match status" value="1"/>
</dbReference>
<dbReference type="SMART" id="SM00387">
    <property type="entry name" value="HATPase_c"/>
    <property type="match status" value="1"/>
</dbReference>
<dbReference type="PANTHER" id="PTHR43304">
    <property type="entry name" value="PHYTOCHROME-LIKE PROTEIN CPH1"/>
    <property type="match status" value="1"/>
</dbReference>
<proteinExistence type="predicted"/>
<gene>
    <name evidence="10" type="ORF">EPI11_05565</name>
</gene>
<keyword evidence="11" id="KW-1185">Reference proteome</keyword>
<dbReference type="Pfam" id="PF00512">
    <property type="entry name" value="HisKA"/>
    <property type="match status" value="1"/>
</dbReference>
<dbReference type="InterPro" id="IPR052162">
    <property type="entry name" value="Sensor_kinase/Photoreceptor"/>
</dbReference>
<protein>
    <recommendedName>
        <fullName evidence="2">histidine kinase</fullName>
        <ecNumber evidence="2">2.7.13.3</ecNumber>
    </recommendedName>
</protein>
<comment type="catalytic activity">
    <reaction evidence="1">
        <text>ATP + protein L-histidine = ADP + protein N-phospho-L-histidine.</text>
        <dbReference type="EC" id="2.7.13.3"/>
    </reaction>
</comment>
<dbReference type="InterPro" id="IPR000700">
    <property type="entry name" value="PAS-assoc_C"/>
</dbReference>
<keyword evidence="3" id="KW-0597">Phosphoprotein</keyword>
<evidence type="ECO:0000259" key="7">
    <source>
        <dbReference type="PROSITE" id="PS50109"/>
    </source>
</evidence>
<evidence type="ECO:0000313" key="11">
    <source>
        <dbReference type="Proteomes" id="UP000287527"/>
    </source>
</evidence>
<dbReference type="InterPro" id="IPR003661">
    <property type="entry name" value="HisK_dim/P_dom"/>
</dbReference>
<dbReference type="Gene3D" id="3.30.450.20">
    <property type="entry name" value="PAS domain"/>
    <property type="match status" value="6"/>
</dbReference>
<evidence type="ECO:0000256" key="6">
    <source>
        <dbReference type="SAM" id="Coils"/>
    </source>
</evidence>
<evidence type="ECO:0000256" key="5">
    <source>
        <dbReference type="ARBA" id="ARBA00022777"/>
    </source>
</evidence>
<dbReference type="SMART" id="SM00086">
    <property type="entry name" value="PAC"/>
    <property type="match status" value="4"/>
</dbReference>
<dbReference type="InterPro" id="IPR013656">
    <property type="entry name" value="PAS_4"/>
</dbReference>
<dbReference type="InterPro" id="IPR000014">
    <property type="entry name" value="PAS"/>
</dbReference>
<dbReference type="SUPFAM" id="SSF47384">
    <property type="entry name" value="Homodimeric domain of signal transducing histidine kinase"/>
    <property type="match status" value="1"/>
</dbReference>
<dbReference type="InterPro" id="IPR001610">
    <property type="entry name" value="PAC"/>
</dbReference>
<evidence type="ECO:0000256" key="1">
    <source>
        <dbReference type="ARBA" id="ARBA00000085"/>
    </source>
</evidence>
<feature type="domain" description="Histidine kinase" evidence="7">
    <location>
        <begin position="848"/>
        <end position="1072"/>
    </location>
</feature>
<reference evidence="10 11" key="1">
    <citation type="submission" date="2019-01" db="EMBL/GenBank/DDBJ databases">
        <title>Flavobacterium sp. nov.,isolated from freshwater.</title>
        <authorList>
            <person name="Zhang R."/>
            <person name="Du Z.-J."/>
        </authorList>
    </citation>
    <scope>NUCLEOTIDE SEQUENCE [LARGE SCALE GENOMIC DNA]</scope>
    <source>
        <strain evidence="10 11">1E403</strain>
    </source>
</reference>
<comment type="caution">
    <text evidence="10">The sequence shown here is derived from an EMBL/GenBank/DDBJ whole genome shotgun (WGS) entry which is preliminary data.</text>
</comment>
<dbReference type="InterPro" id="IPR003594">
    <property type="entry name" value="HATPase_dom"/>
</dbReference>
<dbReference type="InterPro" id="IPR036890">
    <property type="entry name" value="HATPase_C_sf"/>
</dbReference>
<dbReference type="Gene3D" id="3.30.565.10">
    <property type="entry name" value="Histidine kinase-like ATPase, C-terminal domain"/>
    <property type="match status" value="1"/>
</dbReference>
<dbReference type="Proteomes" id="UP000287527">
    <property type="component" value="Unassembled WGS sequence"/>
</dbReference>
<feature type="domain" description="PAC" evidence="9">
    <location>
        <begin position="501"/>
        <end position="553"/>
    </location>
</feature>
<dbReference type="GO" id="GO:0000155">
    <property type="term" value="F:phosphorelay sensor kinase activity"/>
    <property type="evidence" value="ECO:0007669"/>
    <property type="project" value="InterPro"/>
</dbReference>
<dbReference type="PANTHER" id="PTHR43304:SF1">
    <property type="entry name" value="PAC DOMAIN-CONTAINING PROTEIN"/>
    <property type="match status" value="1"/>
</dbReference>
<dbReference type="SMART" id="SM00091">
    <property type="entry name" value="PAS"/>
    <property type="match status" value="4"/>
</dbReference>
<dbReference type="Pfam" id="PF08448">
    <property type="entry name" value="PAS_4"/>
    <property type="match status" value="1"/>
</dbReference>
<dbReference type="CDD" id="cd00082">
    <property type="entry name" value="HisKA"/>
    <property type="match status" value="1"/>
</dbReference>
<dbReference type="Pfam" id="PF08447">
    <property type="entry name" value="PAS_3"/>
    <property type="match status" value="1"/>
</dbReference>
<dbReference type="InterPro" id="IPR013655">
    <property type="entry name" value="PAS_fold_3"/>
</dbReference>
<dbReference type="AlphaFoldDB" id="A0A3S3Q9P9"/>
<dbReference type="SUPFAM" id="SSF55874">
    <property type="entry name" value="ATPase domain of HSP90 chaperone/DNA topoisomerase II/histidine kinase"/>
    <property type="match status" value="1"/>
</dbReference>